<reference evidence="1 2" key="1">
    <citation type="submission" date="2024-01" db="EMBL/GenBank/DDBJ databases">
        <title>A telomere-to-telomere, gap-free genome of sweet tea (Lithocarpus litseifolius).</title>
        <authorList>
            <person name="Zhou J."/>
        </authorList>
    </citation>
    <scope>NUCLEOTIDE SEQUENCE [LARGE SCALE GENOMIC DNA]</scope>
    <source>
        <strain evidence="1">Zhou-2022a</strain>
        <tissue evidence="1">Leaf</tissue>
    </source>
</reference>
<dbReference type="AlphaFoldDB" id="A0AAW2D5R8"/>
<name>A0AAW2D5R8_9ROSI</name>
<proteinExistence type="predicted"/>
<comment type="caution">
    <text evidence="1">The sequence shown here is derived from an EMBL/GenBank/DDBJ whole genome shotgun (WGS) entry which is preliminary data.</text>
</comment>
<gene>
    <name evidence="1" type="ORF">SO802_013227</name>
</gene>
<evidence type="ECO:0000313" key="2">
    <source>
        <dbReference type="Proteomes" id="UP001459277"/>
    </source>
</evidence>
<accession>A0AAW2D5R8</accession>
<keyword evidence="2" id="KW-1185">Reference proteome</keyword>
<evidence type="ECO:0000313" key="1">
    <source>
        <dbReference type="EMBL" id="KAL0005666.1"/>
    </source>
</evidence>
<dbReference type="EMBL" id="JAZDWU010000004">
    <property type="protein sequence ID" value="KAL0005666.1"/>
    <property type="molecule type" value="Genomic_DNA"/>
</dbReference>
<organism evidence="1 2">
    <name type="scientific">Lithocarpus litseifolius</name>
    <dbReference type="NCBI Taxonomy" id="425828"/>
    <lineage>
        <taxon>Eukaryota</taxon>
        <taxon>Viridiplantae</taxon>
        <taxon>Streptophyta</taxon>
        <taxon>Embryophyta</taxon>
        <taxon>Tracheophyta</taxon>
        <taxon>Spermatophyta</taxon>
        <taxon>Magnoliopsida</taxon>
        <taxon>eudicotyledons</taxon>
        <taxon>Gunneridae</taxon>
        <taxon>Pentapetalae</taxon>
        <taxon>rosids</taxon>
        <taxon>fabids</taxon>
        <taxon>Fagales</taxon>
        <taxon>Fagaceae</taxon>
        <taxon>Lithocarpus</taxon>
    </lineage>
</organism>
<protein>
    <submittedName>
        <fullName evidence="1">Uncharacterized protein</fullName>
    </submittedName>
</protein>
<sequence>MHVLHKPKLKSYFLHLSYAVGPGAGFINRWRMRKLWVILGHGSDQSLSGLKINEKLVSNNGTLPTDIENGNNDVASLIEDTVKSLSPLFQQLAVEQCIESNAIES</sequence>
<dbReference type="Proteomes" id="UP001459277">
    <property type="component" value="Unassembled WGS sequence"/>
</dbReference>